<accession>A0A816WEB0</accession>
<organism evidence="1">
    <name type="scientific">Brassica napus</name>
    <name type="common">Rape</name>
    <dbReference type="NCBI Taxonomy" id="3708"/>
    <lineage>
        <taxon>Eukaryota</taxon>
        <taxon>Viridiplantae</taxon>
        <taxon>Streptophyta</taxon>
        <taxon>Embryophyta</taxon>
        <taxon>Tracheophyta</taxon>
        <taxon>Spermatophyta</taxon>
        <taxon>Magnoliopsida</taxon>
        <taxon>eudicotyledons</taxon>
        <taxon>Gunneridae</taxon>
        <taxon>Pentapetalae</taxon>
        <taxon>rosids</taxon>
        <taxon>malvids</taxon>
        <taxon>Brassicales</taxon>
        <taxon>Brassicaceae</taxon>
        <taxon>Brassiceae</taxon>
        <taxon>Brassica</taxon>
    </lineage>
</organism>
<name>A0A816WEB0_BRANA</name>
<proteinExistence type="predicted"/>
<gene>
    <name evidence="1" type="ORF">DARMORV10_A03P27360.1</name>
</gene>
<evidence type="ECO:0000313" key="1">
    <source>
        <dbReference type="EMBL" id="CAF2124694.1"/>
    </source>
</evidence>
<dbReference type="EMBL" id="HG994357">
    <property type="protein sequence ID" value="CAF2124694.1"/>
    <property type="molecule type" value="Genomic_DNA"/>
</dbReference>
<reference evidence="1" key="1">
    <citation type="submission" date="2021-01" db="EMBL/GenBank/DDBJ databases">
        <authorList>
            <consortium name="Genoscope - CEA"/>
            <person name="William W."/>
        </authorList>
    </citation>
    <scope>NUCLEOTIDE SEQUENCE</scope>
</reference>
<dbReference type="Proteomes" id="UP001295469">
    <property type="component" value="Chromosome A03"/>
</dbReference>
<feature type="non-terminal residue" evidence="1">
    <location>
        <position position="1"/>
    </location>
</feature>
<sequence length="45" mass="5247">LSLNFSSSVTKKNFSSSKFPLHNFFYFSCLSFEKVKSFPCINKFL</sequence>
<protein>
    <submittedName>
        <fullName evidence="1">(rape) hypothetical protein</fullName>
    </submittedName>
</protein>
<dbReference type="AlphaFoldDB" id="A0A816WEB0"/>